<dbReference type="Proteomes" id="UP000075517">
    <property type="component" value="Unassembled WGS sequence"/>
</dbReference>
<feature type="transmembrane region" description="Helical" evidence="8">
    <location>
        <begin position="65"/>
        <end position="88"/>
    </location>
</feature>
<dbReference type="EMBL" id="RCTJ01000003">
    <property type="protein sequence ID" value="RLQ15034.1"/>
    <property type="molecule type" value="Genomic_DNA"/>
</dbReference>
<feature type="transmembrane region" description="Helical" evidence="8">
    <location>
        <begin position="31"/>
        <end position="53"/>
    </location>
</feature>
<comment type="caution">
    <text evidence="10">The sequence shown here is derived from an EMBL/GenBank/DDBJ whole genome shotgun (WGS) entry which is preliminary data.</text>
</comment>
<dbReference type="PATRIC" id="fig|1422.14.peg.550"/>
<evidence type="ECO:0000256" key="1">
    <source>
        <dbReference type="ARBA" id="ARBA00004651"/>
    </source>
</evidence>
<gene>
    <name evidence="11" type="primary">mreD</name>
    <name evidence="10" type="ORF">B4114_2119</name>
    <name evidence="11" type="ORF">D9548_02215</name>
    <name evidence="9" type="ORF">GS8_2355</name>
</gene>
<accession>A0A0K9HZL2</accession>
<dbReference type="GO" id="GO:0008360">
    <property type="term" value="P:regulation of cell shape"/>
    <property type="evidence" value="ECO:0007669"/>
    <property type="project" value="UniProtKB-KW"/>
</dbReference>
<sequence length="172" mass="20197">MNKWRLPFLAVLCFVSESILVDVWPKGDVYIRYFFVPRFFLIFLVLMAVHFGGTRAMGYGVVFGFLYDCVYTELLGVYAFAYALIAYGAGKVMRWFHQNWLVLFLLSLLAVAVLDSYVYGIQLLIGRTDWPFAVFWGRRLWPTLLLNAVFLLVFLHPLERWMAKIRRSEQEE</sequence>
<dbReference type="AlphaFoldDB" id="A0A0K9HZL2"/>
<evidence type="ECO:0000313" key="10">
    <source>
        <dbReference type="EMBL" id="KYD33573.1"/>
    </source>
</evidence>
<keyword evidence="4 8" id="KW-0812">Transmembrane</keyword>
<dbReference type="Proteomes" id="UP000773850">
    <property type="component" value="Unassembled WGS sequence"/>
</dbReference>
<comment type="subcellular location">
    <subcellularLocation>
        <location evidence="1">Cell membrane</location>
        <topology evidence="1">Multi-pass membrane protein</topology>
    </subcellularLocation>
</comment>
<keyword evidence="7 8" id="KW-0472">Membrane</keyword>
<evidence type="ECO:0000256" key="7">
    <source>
        <dbReference type="ARBA" id="ARBA00023136"/>
    </source>
</evidence>
<evidence type="ECO:0000256" key="8">
    <source>
        <dbReference type="SAM" id="Phobius"/>
    </source>
</evidence>
<evidence type="ECO:0000313" key="12">
    <source>
        <dbReference type="Proteomes" id="UP000075517"/>
    </source>
</evidence>
<reference evidence="11 13" key="3">
    <citation type="submission" date="2018-10" db="EMBL/GenBank/DDBJ databases">
        <title>Geobacillus stearothermophilus in processing lines of powdered infant formula.</title>
        <authorList>
            <person name="Rhee M.S."/>
            <person name="Choi I.-G."/>
            <person name="Cho T.J."/>
            <person name="Park B."/>
        </authorList>
    </citation>
    <scope>NUCLEOTIDE SEQUENCE [LARGE SCALE GENOMIC DNA]</scope>
    <source>
        <strain evidence="11 13">FHS-PPGT130</strain>
    </source>
</reference>
<organism evidence="10 12">
    <name type="scientific">Geobacillus stearothermophilus</name>
    <name type="common">Bacillus stearothermophilus</name>
    <dbReference type="NCBI Taxonomy" id="1422"/>
    <lineage>
        <taxon>Bacteria</taxon>
        <taxon>Bacillati</taxon>
        <taxon>Bacillota</taxon>
        <taxon>Bacilli</taxon>
        <taxon>Bacillales</taxon>
        <taxon>Anoxybacillaceae</taxon>
        <taxon>Geobacillus</taxon>
    </lineage>
</organism>
<reference evidence="9 14" key="2">
    <citation type="submission" date="2016-03" db="EMBL/GenBank/DDBJ databases">
        <title>Spore heat resistance.</title>
        <authorList>
            <person name="Boekhorst J."/>
            <person name="Berendsen E.M."/>
            <person name="Wells-Bennik M.H."/>
            <person name="Kuipers O.P."/>
        </authorList>
    </citation>
    <scope>NUCLEOTIDE SEQUENCE [LARGE SCALE GENOMIC DNA]</scope>
    <source>
        <strain evidence="9 14">GS8</strain>
    </source>
</reference>
<name>A0A0K9HZL2_GEOSE</name>
<dbReference type="GO" id="GO:0005886">
    <property type="term" value="C:plasma membrane"/>
    <property type="evidence" value="ECO:0007669"/>
    <property type="project" value="UniProtKB-SubCell"/>
</dbReference>
<proteinExistence type="inferred from homology"/>
<keyword evidence="14" id="KW-1185">Reference proteome</keyword>
<dbReference type="Proteomes" id="UP000266922">
    <property type="component" value="Unassembled WGS sequence"/>
</dbReference>
<dbReference type="NCBIfam" id="TIGR03426">
    <property type="entry name" value="shape_MreD"/>
    <property type="match status" value="1"/>
</dbReference>
<dbReference type="EMBL" id="LQYY01000090">
    <property type="protein sequence ID" value="KYD33573.1"/>
    <property type="molecule type" value="Genomic_DNA"/>
</dbReference>
<evidence type="ECO:0000313" key="13">
    <source>
        <dbReference type="Proteomes" id="UP000266922"/>
    </source>
</evidence>
<evidence type="ECO:0000256" key="6">
    <source>
        <dbReference type="ARBA" id="ARBA00022989"/>
    </source>
</evidence>
<evidence type="ECO:0000256" key="3">
    <source>
        <dbReference type="ARBA" id="ARBA00022475"/>
    </source>
</evidence>
<dbReference type="OrthoDB" id="1653857at2"/>
<feature type="transmembrane region" description="Helical" evidence="8">
    <location>
        <begin position="140"/>
        <end position="158"/>
    </location>
</feature>
<protein>
    <submittedName>
        <fullName evidence="9">Rod shape-determining protein MreD</fullName>
    </submittedName>
</protein>
<dbReference type="EMBL" id="LUCS01000028">
    <property type="protein sequence ID" value="KAF6510198.1"/>
    <property type="molecule type" value="Genomic_DNA"/>
</dbReference>
<keyword evidence="6 8" id="KW-1133">Transmembrane helix</keyword>
<evidence type="ECO:0000313" key="9">
    <source>
        <dbReference type="EMBL" id="KAF6510198.1"/>
    </source>
</evidence>
<keyword evidence="3" id="KW-1003">Cell membrane</keyword>
<keyword evidence="5" id="KW-0133">Cell shape</keyword>
<dbReference type="Pfam" id="PF04093">
    <property type="entry name" value="MreD"/>
    <property type="match status" value="1"/>
</dbReference>
<evidence type="ECO:0000313" key="11">
    <source>
        <dbReference type="EMBL" id="RLQ15034.1"/>
    </source>
</evidence>
<evidence type="ECO:0000256" key="2">
    <source>
        <dbReference type="ARBA" id="ARBA00007776"/>
    </source>
</evidence>
<evidence type="ECO:0000256" key="5">
    <source>
        <dbReference type="ARBA" id="ARBA00022960"/>
    </source>
</evidence>
<evidence type="ECO:0000313" key="14">
    <source>
        <dbReference type="Proteomes" id="UP000773850"/>
    </source>
</evidence>
<evidence type="ECO:0000256" key="4">
    <source>
        <dbReference type="ARBA" id="ARBA00022692"/>
    </source>
</evidence>
<reference evidence="10 12" key="1">
    <citation type="submission" date="2016-01" db="EMBL/GenBank/DDBJ databases">
        <title>Draft Genome Sequences of Seven Thermophilic Sporeformers Isolated from Foods.</title>
        <authorList>
            <person name="Berendsen E.M."/>
            <person name="Wells-Bennik M.H."/>
            <person name="Krawcyk A.O."/>
            <person name="De Jong A."/>
            <person name="Holsappel S."/>
            <person name="Eijlander R.T."/>
            <person name="Kuipers O.P."/>
        </authorList>
    </citation>
    <scope>NUCLEOTIDE SEQUENCE [LARGE SCALE GENOMIC DNA]</scope>
    <source>
        <strain evidence="10 12">B4114</strain>
    </source>
</reference>
<feature type="transmembrane region" description="Helical" evidence="8">
    <location>
        <begin position="100"/>
        <end position="120"/>
    </location>
</feature>
<dbReference type="InterPro" id="IPR007227">
    <property type="entry name" value="Cell_shape_determining_MreD"/>
</dbReference>
<dbReference type="RefSeq" id="WP_049624755.1">
    <property type="nucleotide sequence ID" value="NZ_JAKLOQ020000095.1"/>
</dbReference>
<comment type="similarity">
    <text evidence="2">Belongs to the MreD family.</text>
</comment>